<gene>
    <name evidence="1" type="ORF">EGN73_06320</name>
</gene>
<evidence type="ECO:0000313" key="2">
    <source>
        <dbReference type="Proteomes" id="UP000727490"/>
    </source>
</evidence>
<comment type="caution">
    <text evidence="1">The sequence shown here is derived from an EMBL/GenBank/DDBJ whole genome shotgun (WGS) entry which is preliminary data.</text>
</comment>
<sequence length="84" mass="9371">MTIPPYLSLVIGACGDESLSRSIAGDLLYFGRLFLRQSDVSPRSMSMVVKRKPVPQYCGESLDKKGRRFFLRQNDGGPTVISFL</sequence>
<dbReference type="AlphaFoldDB" id="A0A951MCE5"/>
<evidence type="ECO:0000313" key="1">
    <source>
        <dbReference type="EMBL" id="MBW3467427.1"/>
    </source>
</evidence>
<name>A0A951MCE5_9BACT</name>
<proteinExistence type="predicted"/>
<organism evidence="1 2">
    <name type="scientific">Arthrospiribacter ruber</name>
    <dbReference type="NCBI Taxonomy" id="2487934"/>
    <lineage>
        <taxon>Bacteria</taxon>
        <taxon>Pseudomonadati</taxon>
        <taxon>Bacteroidota</taxon>
        <taxon>Cytophagia</taxon>
        <taxon>Cytophagales</taxon>
        <taxon>Cyclobacteriaceae</taxon>
        <taxon>Arthrospiribacter</taxon>
    </lineage>
</organism>
<dbReference type="Proteomes" id="UP000727490">
    <property type="component" value="Unassembled WGS sequence"/>
</dbReference>
<accession>A0A951MCE5</accession>
<dbReference type="EMBL" id="RPHB01000003">
    <property type="protein sequence ID" value="MBW3467427.1"/>
    <property type="molecule type" value="Genomic_DNA"/>
</dbReference>
<protein>
    <submittedName>
        <fullName evidence="1">Uncharacterized protein</fullName>
    </submittedName>
</protein>
<dbReference type="RefSeq" id="WP_219287697.1">
    <property type="nucleotide sequence ID" value="NZ_RPHB01000003.1"/>
</dbReference>
<reference evidence="1 2" key="1">
    <citation type="journal article" date="2020" name="Syst. Appl. Microbiol.">
        <title>Arthrospiribacter ruber gen. nov., sp. nov., a novel bacterium isolated from Arthrospira cultures.</title>
        <authorList>
            <person name="Waleron M."/>
            <person name="Misztak A."/>
            <person name="Waleron M.M."/>
            <person name="Furmaniak M."/>
            <person name="Mrozik A."/>
            <person name="Waleron K."/>
        </authorList>
    </citation>
    <scope>NUCLEOTIDE SEQUENCE [LARGE SCALE GENOMIC DNA]</scope>
    <source>
        <strain evidence="1 2">DPMB0001</strain>
    </source>
</reference>
<keyword evidence="2" id="KW-1185">Reference proteome</keyword>